<gene>
    <name evidence="2" type="ORF">BN1708_017131</name>
</gene>
<dbReference type="GO" id="GO:0006417">
    <property type="term" value="P:regulation of translation"/>
    <property type="evidence" value="ECO:0007669"/>
    <property type="project" value="TreeGrafter"/>
</dbReference>
<evidence type="ECO:0000313" key="2">
    <source>
        <dbReference type="EMBL" id="CRK11699.1"/>
    </source>
</evidence>
<dbReference type="Gene3D" id="1.25.10.10">
    <property type="entry name" value="Leucine-rich Repeat Variant"/>
    <property type="match status" value="1"/>
</dbReference>
<proteinExistence type="predicted"/>
<protein>
    <recommendedName>
        <fullName evidence="4">Condensin complex subunit 1 C-terminal domain-containing protein</fullName>
    </recommendedName>
</protein>
<dbReference type="SUPFAM" id="SSF48371">
    <property type="entry name" value="ARM repeat"/>
    <property type="match status" value="1"/>
</dbReference>
<dbReference type="GO" id="GO:0019887">
    <property type="term" value="F:protein kinase regulator activity"/>
    <property type="evidence" value="ECO:0007669"/>
    <property type="project" value="TreeGrafter"/>
</dbReference>
<feature type="non-terminal residue" evidence="2">
    <location>
        <position position="118"/>
    </location>
</feature>
<evidence type="ECO:0000256" key="1">
    <source>
        <dbReference type="ARBA" id="ARBA00022737"/>
    </source>
</evidence>
<dbReference type="PANTHER" id="PTHR23346:SF7">
    <property type="entry name" value="STALLED RIBOSOME SENSOR GCN1"/>
    <property type="match status" value="1"/>
</dbReference>
<sequence length="118" mass="12911">MRAVDLLLPELERGLADDSYRIRLSSVELVGDLLFNLTGITGNAEPGEEEEEMAREAGASLREVLGEEKRNKILSALYVCRCDTANAVRSAAIGVWKALVSSPRTLKELVPTLTQLII</sequence>
<dbReference type="Proteomes" id="UP000044602">
    <property type="component" value="Unassembled WGS sequence"/>
</dbReference>
<dbReference type="STRING" id="100787.A0A0G4KPL8"/>
<dbReference type="PANTHER" id="PTHR23346">
    <property type="entry name" value="TRANSLATIONAL ACTIVATOR GCN1-RELATED"/>
    <property type="match status" value="1"/>
</dbReference>
<name>A0A0G4KPL8_VERLO</name>
<dbReference type="InterPro" id="IPR011989">
    <property type="entry name" value="ARM-like"/>
</dbReference>
<keyword evidence="1" id="KW-0677">Repeat</keyword>
<dbReference type="InterPro" id="IPR016024">
    <property type="entry name" value="ARM-type_fold"/>
</dbReference>
<evidence type="ECO:0000313" key="3">
    <source>
        <dbReference type="Proteomes" id="UP000044602"/>
    </source>
</evidence>
<organism evidence="2 3">
    <name type="scientific">Verticillium longisporum</name>
    <name type="common">Verticillium dahliae var. longisporum</name>
    <dbReference type="NCBI Taxonomy" id="100787"/>
    <lineage>
        <taxon>Eukaryota</taxon>
        <taxon>Fungi</taxon>
        <taxon>Dikarya</taxon>
        <taxon>Ascomycota</taxon>
        <taxon>Pezizomycotina</taxon>
        <taxon>Sordariomycetes</taxon>
        <taxon>Hypocreomycetidae</taxon>
        <taxon>Glomerellales</taxon>
        <taxon>Plectosphaerellaceae</taxon>
        <taxon>Verticillium</taxon>
    </lineage>
</organism>
<reference evidence="2 3" key="1">
    <citation type="submission" date="2015-05" db="EMBL/GenBank/DDBJ databases">
        <authorList>
            <person name="Wang D.B."/>
            <person name="Wang M."/>
        </authorList>
    </citation>
    <scope>NUCLEOTIDE SEQUENCE [LARGE SCALE GENOMIC DNA]</scope>
    <source>
        <strain evidence="2">VL1</strain>
    </source>
</reference>
<accession>A0A0G4KPL8</accession>
<evidence type="ECO:0008006" key="4">
    <source>
        <dbReference type="Google" id="ProtNLM"/>
    </source>
</evidence>
<dbReference type="AlphaFoldDB" id="A0A0G4KPL8"/>
<dbReference type="GO" id="GO:0005829">
    <property type="term" value="C:cytosol"/>
    <property type="evidence" value="ECO:0007669"/>
    <property type="project" value="TreeGrafter"/>
</dbReference>
<dbReference type="EMBL" id="CVQH01003125">
    <property type="protein sequence ID" value="CRK11699.1"/>
    <property type="molecule type" value="Genomic_DNA"/>
</dbReference>
<dbReference type="GO" id="GO:0034198">
    <property type="term" value="P:cellular response to amino acid starvation"/>
    <property type="evidence" value="ECO:0007669"/>
    <property type="project" value="TreeGrafter"/>
</dbReference>
<keyword evidence="3" id="KW-1185">Reference proteome</keyword>